<keyword evidence="3" id="KW-1185">Reference proteome</keyword>
<comment type="caution">
    <text evidence="2">The sequence shown here is derived from an EMBL/GenBank/DDBJ whole genome shotgun (WGS) entry which is preliminary data.</text>
</comment>
<dbReference type="Gene3D" id="3.40.50.150">
    <property type="entry name" value="Vaccinia Virus protein VP39"/>
    <property type="match status" value="1"/>
</dbReference>
<organism evidence="2 3">
    <name type="scientific">Aliidiomarina sanyensis</name>
    <dbReference type="NCBI Taxonomy" id="1249555"/>
    <lineage>
        <taxon>Bacteria</taxon>
        <taxon>Pseudomonadati</taxon>
        <taxon>Pseudomonadota</taxon>
        <taxon>Gammaproteobacteria</taxon>
        <taxon>Alteromonadales</taxon>
        <taxon>Idiomarinaceae</taxon>
        <taxon>Aliidiomarina</taxon>
    </lineage>
</organism>
<evidence type="ECO:0000313" key="2">
    <source>
        <dbReference type="EMBL" id="RUO32702.1"/>
    </source>
</evidence>
<dbReference type="AlphaFoldDB" id="A0A432WFW6"/>
<gene>
    <name evidence="2" type="ORF">CWE11_07970</name>
</gene>
<proteinExistence type="predicted"/>
<evidence type="ECO:0000313" key="3">
    <source>
        <dbReference type="Proteomes" id="UP000288405"/>
    </source>
</evidence>
<sequence>MRREVDMKHWSQYWQGSNALSSFAEGDAGQGYDGEVRAFWHFHLKDLDDDAVVVDVGTGNGALAVLAAEFAEQNKKNWTIHGVDAADINPTEYLRAPAPIKKLLGKVTFHGNTDMAKLPFDDNSIDCVLSQFALEYADKKAAVKEIMRVLKPGGKLVIMAHHASSSLVKDSETGIRIFDYALNQTPLFMQADLLVRIGHEIMKHGSYNAWKASQHGQATEKTTMFLMNMLRERFAKDEERVWLDDIITRVANIVAPVKSVEMAEKAMEALAYHYDLLQSHLQRVKDQVNAALTEKEVKALIKASGKASKQNDHSEFMFEDEAFAWAIEIVKSSDS</sequence>
<feature type="domain" description="Methyltransferase type 11" evidence="1">
    <location>
        <begin position="54"/>
        <end position="158"/>
    </location>
</feature>
<accession>A0A432WFW6</accession>
<dbReference type="Pfam" id="PF08241">
    <property type="entry name" value="Methyltransf_11"/>
    <property type="match status" value="1"/>
</dbReference>
<dbReference type="InterPro" id="IPR029063">
    <property type="entry name" value="SAM-dependent_MTases_sf"/>
</dbReference>
<dbReference type="EMBL" id="PIPM01000007">
    <property type="protein sequence ID" value="RUO32702.1"/>
    <property type="molecule type" value="Genomic_DNA"/>
</dbReference>
<dbReference type="GO" id="GO:0008757">
    <property type="term" value="F:S-adenosylmethionine-dependent methyltransferase activity"/>
    <property type="evidence" value="ECO:0007669"/>
    <property type="project" value="InterPro"/>
</dbReference>
<dbReference type="InterPro" id="IPR013216">
    <property type="entry name" value="Methyltransf_11"/>
</dbReference>
<dbReference type="Proteomes" id="UP000288405">
    <property type="component" value="Unassembled WGS sequence"/>
</dbReference>
<dbReference type="SUPFAM" id="SSF53335">
    <property type="entry name" value="S-adenosyl-L-methionine-dependent methyltransferases"/>
    <property type="match status" value="1"/>
</dbReference>
<evidence type="ECO:0000259" key="1">
    <source>
        <dbReference type="Pfam" id="PF08241"/>
    </source>
</evidence>
<dbReference type="CDD" id="cd02440">
    <property type="entry name" value="AdoMet_MTases"/>
    <property type="match status" value="1"/>
</dbReference>
<reference evidence="2 3" key="1">
    <citation type="journal article" date="2011" name="Front. Microbiol.">
        <title>Genomic signatures of strain selection and enhancement in Bacillus atrophaeus var. globigii, a historical biowarfare simulant.</title>
        <authorList>
            <person name="Gibbons H.S."/>
            <person name="Broomall S.M."/>
            <person name="McNew L.A."/>
            <person name="Daligault H."/>
            <person name="Chapman C."/>
            <person name="Bruce D."/>
            <person name="Karavis M."/>
            <person name="Krepps M."/>
            <person name="McGregor P.A."/>
            <person name="Hong C."/>
            <person name="Park K.H."/>
            <person name="Akmal A."/>
            <person name="Feldman A."/>
            <person name="Lin J.S."/>
            <person name="Chang W.E."/>
            <person name="Higgs B.W."/>
            <person name="Demirev P."/>
            <person name="Lindquist J."/>
            <person name="Liem A."/>
            <person name="Fochler E."/>
            <person name="Read T.D."/>
            <person name="Tapia R."/>
            <person name="Johnson S."/>
            <person name="Bishop-Lilly K.A."/>
            <person name="Detter C."/>
            <person name="Han C."/>
            <person name="Sozhamannan S."/>
            <person name="Rosenzweig C.N."/>
            <person name="Skowronski E.W."/>
        </authorList>
    </citation>
    <scope>NUCLEOTIDE SEQUENCE [LARGE SCALE GENOMIC DNA]</scope>
    <source>
        <strain evidence="2 3">GYP-17</strain>
    </source>
</reference>
<dbReference type="PANTHER" id="PTHR43591">
    <property type="entry name" value="METHYLTRANSFERASE"/>
    <property type="match status" value="1"/>
</dbReference>
<name>A0A432WFW6_9GAMM</name>
<protein>
    <recommendedName>
        <fullName evidence="1">Methyltransferase type 11 domain-containing protein</fullName>
    </recommendedName>
</protein>